<sequence>MRGTHSIDLACTLYTFLCATLLQPIEIFYMELKLEGVLPMLLMGLVLLIIELNSKGCSFVAG</sequence>
<dbReference type="AlphaFoldDB" id="A0A6B9XQL6"/>
<gene>
    <name evidence="2" type="primary">orf03914</name>
    <name evidence="2" type="ORF">Q903MT_gene3891</name>
</gene>
<feature type="transmembrane region" description="Helical" evidence="1">
    <location>
        <begin position="12"/>
        <end position="30"/>
    </location>
</feature>
<organism evidence="2">
    <name type="scientific">Picea sitchensis</name>
    <name type="common">Sitka spruce</name>
    <name type="synonym">Pinus sitchensis</name>
    <dbReference type="NCBI Taxonomy" id="3332"/>
    <lineage>
        <taxon>Eukaryota</taxon>
        <taxon>Viridiplantae</taxon>
        <taxon>Streptophyta</taxon>
        <taxon>Embryophyta</taxon>
        <taxon>Tracheophyta</taxon>
        <taxon>Spermatophyta</taxon>
        <taxon>Pinopsida</taxon>
        <taxon>Pinidae</taxon>
        <taxon>Conifers I</taxon>
        <taxon>Pinales</taxon>
        <taxon>Pinaceae</taxon>
        <taxon>Picea</taxon>
    </lineage>
</organism>
<reference evidence="2" key="1">
    <citation type="submission" date="2019-03" db="EMBL/GenBank/DDBJ databases">
        <title>Largest Complete Mitochondrial Genome of a Gymnosperm, Sitka Spruce (Picea sitchensis), Indicates Complex Physical Structure.</title>
        <authorList>
            <person name="Jackman S.D."/>
            <person name="Coombe L."/>
            <person name="Warren R."/>
            <person name="Kirk H."/>
            <person name="Trinh E."/>
            <person name="McLeod T."/>
            <person name="Pleasance S."/>
            <person name="Pandoh P."/>
            <person name="Zhao Y."/>
            <person name="Coope R."/>
            <person name="Bousquet J."/>
            <person name="Bohlmann J.C."/>
            <person name="Jones S.J.M."/>
            <person name="Birol I."/>
        </authorList>
    </citation>
    <scope>NUCLEOTIDE SEQUENCE</scope>
    <source>
        <strain evidence="2">Q903</strain>
    </source>
</reference>
<keyword evidence="2" id="KW-0496">Mitochondrion</keyword>
<evidence type="ECO:0000256" key="1">
    <source>
        <dbReference type="SAM" id="Phobius"/>
    </source>
</evidence>
<proteinExistence type="predicted"/>
<dbReference type="EMBL" id="MK697699">
    <property type="protein sequence ID" value="QHR89869.1"/>
    <property type="molecule type" value="Genomic_DNA"/>
</dbReference>
<keyword evidence="1" id="KW-0472">Membrane</keyword>
<evidence type="ECO:0000313" key="2">
    <source>
        <dbReference type="EMBL" id="QHR89869.1"/>
    </source>
</evidence>
<geneLocation type="mitochondrion" evidence="2"/>
<name>A0A6B9XQL6_PICSI</name>
<accession>A0A6B9XQL6</accession>
<keyword evidence="1" id="KW-0812">Transmembrane</keyword>
<protein>
    <submittedName>
        <fullName evidence="2">Uncharacterized protein</fullName>
    </submittedName>
</protein>
<keyword evidence="1" id="KW-1133">Transmembrane helix</keyword>
<feature type="transmembrane region" description="Helical" evidence="1">
    <location>
        <begin position="36"/>
        <end position="54"/>
    </location>
</feature>